<accession>A0A3E0VWL9</accession>
<dbReference type="AlphaFoldDB" id="A0A3E0VWL9"/>
<organism evidence="2 3">
    <name type="scientific">Subtercola boreus</name>
    <dbReference type="NCBI Taxonomy" id="120213"/>
    <lineage>
        <taxon>Bacteria</taxon>
        <taxon>Bacillati</taxon>
        <taxon>Actinomycetota</taxon>
        <taxon>Actinomycetes</taxon>
        <taxon>Micrococcales</taxon>
        <taxon>Microbacteriaceae</taxon>
        <taxon>Subtercola</taxon>
    </lineage>
</organism>
<sequence length="296" mass="30750">MSEAQMNMILEKIASVASAADAASDATALAARFTGPALELRTATYKIRATDPSYDAPVPIPSGSASVVLPQATDQWPRTVFAIVSNPDDMTVAPMSLTLIQDTPRSDYKVYYAIPLEPNTVLPPVAPVTVGTAILPNDTKLLSETPATVAAGYADILAIGEQSPSYANFDAEGDTLRTAVGAQYKAERSTGIKNTATLTFGKVAGPGKSIALATNESGAIVSLNIRESVTAKVVVEGADVTVEGGVAAAAGLTRSLKGVEAIYDYQLLFYIPPTGDTSKIKLLGFAQGLLTAQELP</sequence>
<evidence type="ECO:0000313" key="2">
    <source>
        <dbReference type="EMBL" id="RFA13237.1"/>
    </source>
</evidence>
<evidence type="ECO:0000259" key="1">
    <source>
        <dbReference type="Pfam" id="PF26366"/>
    </source>
</evidence>
<comment type="caution">
    <text evidence="2">The sequence shown here is derived from an EMBL/GenBank/DDBJ whole genome shotgun (WGS) entry which is preliminary data.</text>
</comment>
<dbReference type="EMBL" id="NBXB01000035">
    <property type="protein sequence ID" value="RFA13237.1"/>
    <property type="molecule type" value="Genomic_DNA"/>
</dbReference>
<feature type="domain" description="DUF8094" evidence="1">
    <location>
        <begin position="2"/>
        <end position="293"/>
    </location>
</feature>
<dbReference type="InterPro" id="IPR058407">
    <property type="entry name" value="DUF8094"/>
</dbReference>
<reference evidence="2 3" key="1">
    <citation type="submission" date="2017-04" db="EMBL/GenBank/DDBJ databases">
        <title>Comparative genome analysis of Subtercola boreus.</title>
        <authorList>
            <person name="Cho Y.-J."/>
            <person name="Cho A."/>
            <person name="Kim O.-S."/>
            <person name="Lee J.-I."/>
        </authorList>
    </citation>
    <scope>NUCLEOTIDE SEQUENCE [LARGE SCALE GENOMIC DNA]</scope>
    <source>
        <strain evidence="2 3">P27479</strain>
    </source>
</reference>
<evidence type="ECO:0000313" key="3">
    <source>
        <dbReference type="Proteomes" id="UP000256541"/>
    </source>
</evidence>
<protein>
    <recommendedName>
        <fullName evidence="1">DUF8094 domain-containing protein</fullName>
    </recommendedName>
</protein>
<dbReference type="Pfam" id="PF26366">
    <property type="entry name" value="DUF8094"/>
    <property type="match status" value="1"/>
</dbReference>
<gene>
    <name evidence="2" type="ORF">B7R22_13805</name>
</gene>
<name>A0A3E0VWL9_9MICO</name>
<dbReference type="Proteomes" id="UP000256541">
    <property type="component" value="Unassembled WGS sequence"/>
</dbReference>
<proteinExistence type="predicted"/>